<dbReference type="GO" id="GO:0051536">
    <property type="term" value="F:iron-sulfur cluster binding"/>
    <property type="evidence" value="ECO:0007669"/>
    <property type="project" value="InterPro"/>
</dbReference>
<sequence length="447" mass="46349">MHAKAYAQGVVAGRLDPVEISAGFGDLHPPLDDHEALVAADRCYFCHDAPCITACPTDIDIPLFIRQIATGTPDAAAKTILRQNIMGGMCARVCPTETLCEEACVREMAEGKPVDIGRLQRYATDGLMAAGVHPFTRAAPTGKRIAVVGAGPAGLACAHRLAMKGHDVVLFDARPKAGGLNEYGIAAYKSTNDFAAQEVEWLLKIGGISLLTGKKLGRDITLQELRADYDAVFLGVGLGSVNALIAPGADKEGVLDAVDFIADLRQSTDLASLPVGRDVVVIGGGMTAVDAAVQAKLLGALNVTMIYRRGRARMNASRFEQDLAAAKGVRIITNAAPVALHGNGAVREIECEYTDDALVPTGEKFRIPADQVFCAIGQTLEGGALPDLDGRKIAITGAGRTSVVGVWAGGDCAAGGDDLTVTAVAEGRDAAEDIHIALMGATAGAAG</sequence>
<dbReference type="SUPFAM" id="SSF51971">
    <property type="entry name" value="Nucleotide-binding domain"/>
    <property type="match status" value="1"/>
</dbReference>
<protein>
    <submittedName>
        <fullName evidence="3">Glutamate synthase (NADPH/NADH) small chain</fullName>
    </submittedName>
</protein>
<dbReference type="Pfam" id="PF14691">
    <property type="entry name" value="Fer4_20"/>
    <property type="match status" value="1"/>
</dbReference>
<dbReference type="PANTHER" id="PTHR42783">
    <property type="entry name" value="GLUTAMATE SYNTHASE [NADPH] SMALL CHAIN"/>
    <property type="match status" value="1"/>
</dbReference>
<gene>
    <name evidence="3" type="ORF">SAMN06265370_102297</name>
</gene>
<evidence type="ECO:0000313" key="3">
    <source>
        <dbReference type="EMBL" id="SNR34710.1"/>
    </source>
</evidence>
<dbReference type="InterPro" id="IPR028261">
    <property type="entry name" value="DPD_II"/>
</dbReference>
<evidence type="ECO:0000313" key="4">
    <source>
        <dbReference type="Proteomes" id="UP000198417"/>
    </source>
</evidence>
<dbReference type="InterPro" id="IPR009051">
    <property type="entry name" value="Helical_ferredxn"/>
</dbReference>
<dbReference type="PRINTS" id="PR00419">
    <property type="entry name" value="ADXRDTASE"/>
</dbReference>
<feature type="domain" description="Dihydroprymidine dehydrogenase" evidence="2">
    <location>
        <begin position="24"/>
        <end position="129"/>
    </location>
</feature>
<dbReference type="AlphaFoldDB" id="A0A238VJY0"/>
<evidence type="ECO:0000259" key="2">
    <source>
        <dbReference type="Pfam" id="PF14691"/>
    </source>
</evidence>
<dbReference type="OrthoDB" id="9803192at2"/>
<organism evidence="3 4">
    <name type="scientific">Puniceibacterium sediminis</name>
    <dbReference type="NCBI Taxonomy" id="1608407"/>
    <lineage>
        <taxon>Bacteria</taxon>
        <taxon>Pseudomonadati</taxon>
        <taxon>Pseudomonadota</taxon>
        <taxon>Alphaproteobacteria</taxon>
        <taxon>Rhodobacterales</taxon>
        <taxon>Paracoccaceae</taxon>
        <taxon>Puniceibacterium</taxon>
    </lineage>
</organism>
<evidence type="ECO:0000259" key="1">
    <source>
        <dbReference type="Pfam" id="PF07992"/>
    </source>
</evidence>
<proteinExistence type="predicted"/>
<dbReference type="PANTHER" id="PTHR42783:SF3">
    <property type="entry name" value="GLUTAMATE SYNTHASE [NADPH] SMALL CHAIN-RELATED"/>
    <property type="match status" value="1"/>
</dbReference>
<reference evidence="3 4" key="1">
    <citation type="submission" date="2017-06" db="EMBL/GenBank/DDBJ databases">
        <authorList>
            <person name="Kim H.J."/>
            <person name="Triplett B.A."/>
        </authorList>
    </citation>
    <scope>NUCLEOTIDE SEQUENCE [LARGE SCALE GENOMIC DNA]</scope>
    <source>
        <strain evidence="3 4">DSM 29052</strain>
    </source>
</reference>
<accession>A0A238VJY0</accession>
<dbReference type="Proteomes" id="UP000198417">
    <property type="component" value="Unassembled WGS sequence"/>
</dbReference>
<dbReference type="Gene3D" id="1.10.1060.10">
    <property type="entry name" value="Alpha-helical ferredoxin"/>
    <property type="match status" value="1"/>
</dbReference>
<dbReference type="RefSeq" id="WP_089269248.1">
    <property type="nucleotide sequence ID" value="NZ_FZNN01000002.1"/>
</dbReference>
<dbReference type="InterPro" id="IPR036188">
    <property type="entry name" value="FAD/NAD-bd_sf"/>
</dbReference>
<name>A0A238VJY0_9RHOB</name>
<dbReference type="GO" id="GO:0016491">
    <property type="term" value="F:oxidoreductase activity"/>
    <property type="evidence" value="ECO:0007669"/>
    <property type="project" value="InterPro"/>
</dbReference>
<feature type="domain" description="FAD/NAD(P)-binding" evidence="1">
    <location>
        <begin position="144"/>
        <end position="427"/>
    </location>
</feature>
<dbReference type="InterPro" id="IPR023753">
    <property type="entry name" value="FAD/NAD-binding_dom"/>
</dbReference>
<keyword evidence="4" id="KW-1185">Reference proteome</keyword>
<dbReference type="Pfam" id="PF07992">
    <property type="entry name" value="Pyr_redox_2"/>
    <property type="match status" value="1"/>
</dbReference>
<dbReference type="SUPFAM" id="SSF46548">
    <property type="entry name" value="alpha-helical ferredoxin"/>
    <property type="match status" value="1"/>
</dbReference>
<dbReference type="EMBL" id="FZNN01000002">
    <property type="protein sequence ID" value="SNR34710.1"/>
    <property type="molecule type" value="Genomic_DNA"/>
</dbReference>
<dbReference type="Gene3D" id="3.50.50.60">
    <property type="entry name" value="FAD/NAD(P)-binding domain"/>
    <property type="match status" value="2"/>
</dbReference>